<evidence type="ECO:0000256" key="4">
    <source>
        <dbReference type="SAM" id="SignalP"/>
    </source>
</evidence>
<protein>
    <submittedName>
        <fullName evidence="5">Pectate lyase</fullName>
    </submittedName>
</protein>
<dbReference type="InterPro" id="IPR011050">
    <property type="entry name" value="Pectin_lyase_fold/virulence"/>
</dbReference>
<feature type="compositionally biased region" description="Polar residues" evidence="3">
    <location>
        <begin position="405"/>
        <end position="423"/>
    </location>
</feature>
<keyword evidence="4" id="KW-0732">Signal</keyword>
<feature type="chain" id="PRO_5047108005" evidence="4">
    <location>
        <begin position="21"/>
        <end position="490"/>
    </location>
</feature>
<reference evidence="6" key="1">
    <citation type="journal article" date="2019" name="Int. J. Syst. Evol. Microbiol.">
        <title>The Global Catalogue of Microorganisms (GCM) 10K type strain sequencing project: providing services to taxonomists for standard genome sequencing and annotation.</title>
        <authorList>
            <consortium name="The Broad Institute Genomics Platform"/>
            <consortium name="The Broad Institute Genome Sequencing Center for Infectious Disease"/>
            <person name="Wu L."/>
            <person name="Ma J."/>
        </authorList>
    </citation>
    <scope>NUCLEOTIDE SEQUENCE [LARGE SCALE GENOMIC DNA]</scope>
    <source>
        <strain evidence="6">CGMCC 4.7393</strain>
    </source>
</reference>
<dbReference type="RefSeq" id="WP_066623969.1">
    <property type="nucleotide sequence ID" value="NZ_JBHSYQ010000008.1"/>
</dbReference>
<dbReference type="Gene3D" id="2.160.20.10">
    <property type="entry name" value="Single-stranded right-handed beta-helix, Pectin lyase-like"/>
    <property type="match status" value="1"/>
</dbReference>
<proteinExistence type="predicted"/>
<feature type="region of interest" description="Disordered" evidence="3">
    <location>
        <begin position="24"/>
        <end position="43"/>
    </location>
</feature>
<evidence type="ECO:0000313" key="5">
    <source>
        <dbReference type="EMBL" id="MFC6998923.1"/>
    </source>
</evidence>
<keyword evidence="1" id="KW-0479">Metal-binding</keyword>
<organism evidence="5 6">
    <name type="scientific">Rufibacter roseus</name>
    <dbReference type="NCBI Taxonomy" id="1567108"/>
    <lineage>
        <taxon>Bacteria</taxon>
        <taxon>Pseudomonadati</taxon>
        <taxon>Bacteroidota</taxon>
        <taxon>Cytophagia</taxon>
        <taxon>Cytophagales</taxon>
        <taxon>Hymenobacteraceae</taxon>
        <taxon>Rufibacter</taxon>
    </lineage>
</organism>
<evidence type="ECO:0000256" key="1">
    <source>
        <dbReference type="ARBA" id="ARBA00022723"/>
    </source>
</evidence>
<dbReference type="SUPFAM" id="SSF51126">
    <property type="entry name" value="Pectin lyase-like"/>
    <property type="match status" value="1"/>
</dbReference>
<name>A0ABW2DPB8_9BACT</name>
<sequence>MKYQKKLAKVVGLAICLAFANCSGSDKDPQPEDISPEGPTPTVDEVKAFPGADGFGQVATGGRGGKVYYVTNLNDSGIGSLRDAVNRTGARYILFNISGNIELRSELKINNPNITIAGQTAPGDGITIKNYPVTIAADNVIIRYIRFRMGDTGEAEGDALWGRYQRNIIIDHCSMSWSTDEAASFYSNENFTLQWSILSESLRNSVHNKGAHGYGGIWGGQKASFHHNLLAHHDSRNPRFNGGGRSGMNGGRYSDEHVDFRNNVIYNWGNNSAYGGENGKYNMVNNYYKPGPATPSSKNKRIMQVSFESNPTWGAGYGTFYIAGNYMHNNATVTADNWNGGVDYDSSIPLAQRANVRLQAPIEYQISTEHTAEQAYEKVLAFSGASLKRDAVDLRIVENVKNRSFTAPGSRGSTNGLIDSQSDVGGWPELKSTAAPVDTDNDGMPDDWEIAHKLDPNKPEPNGRHLSTAYDNVEVYINSLVKTITEEQKK</sequence>
<dbReference type="PANTHER" id="PTHR42970:SF1">
    <property type="entry name" value="PECTATE LYASE C-RELATED"/>
    <property type="match status" value="1"/>
</dbReference>
<evidence type="ECO:0000313" key="6">
    <source>
        <dbReference type="Proteomes" id="UP001596405"/>
    </source>
</evidence>
<comment type="caution">
    <text evidence="5">The sequence shown here is derived from an EMBL/GenBank/DDBJ whole genome shotgun (WGS) entry which is preliminary data.</text>
</comment>
<dbReference type="InterPro" id="IPR012334">
    <property type="entry name" value="Pectin_lyas_fold"/>
</dbReference>
<evidence type="ECO:0000256" key="2">
    <source>
        <dbReference type="ARBA" id="ARBA00023180"/>
    </source>
</evidence>
<feature type="region of interest" description="Disordered" evidence="3">
    <location>
        <begin position="405"/>
        <end position="446"/>
    </location>
</feature>
<keyword evidence="5" id="KW-0456">Lyase</keyword>
<accession>A0ABW2DPB8</accession>
<feature type="signal peptide" evidence="4">
    <location>
        <begin position="1"/>
        <end position="20"/>
    </location>
</feature>
<gene>
    <name evidence="5" type="ORF">ACFQHR_14895</name>
</gene>
<dbReference type="Proteomes" id="UP001596405">
    <property type="component" value="Unassembled WGS sequence"/>
</dbReference>
<keyword evidence="6" id="KW-1185">Reference proteome</keyword>
<dbReference type="PANTHER" id="PTHR42970">
    <property type="entry name" value="PECTATE LYASE C-RELATED"/>
    <property type="match status" value="1"/>
</dbReference>
<dbReference type="InterPro" id="IPR052063">
    <property type="entry name" value="Polysaccharide_Lyase_1"/>
</dbReference>
<dbReference type="EMBL" id="JBHSYQ010000008">
    <property type="protein sequence ID" value="MFC6998923.1"/>
    <property type="molecule type" value="Genomic_DNA"/>
</dbReference>
<evidence type="ECO:0000256" key="3">
    <source>
        <dbReference type="SAM" id="MobiDB-lite"/>
    </source>
</evidence>
<dbReference type="GO" id="GO:0016829">
    <property type="term" value="F:lyase activity"/>
    <property type="evidence" value="ECO:0007669"/>
    <property type="project" value="UniProtKB-KW"/>
</dbReference>
<keyword evidence="2" id="KW-0325">Glycoprotein</keyword>